<evidence type="ECO:0000313" key="2">
    <source>
        <dbReference type="Proteomes" id="UP000219514"/>
    </source>
</evidence>
<dbReference type="SUPFAM" id="SSF50475">
    <property type="entry name" value="FMN-binding split barrel"/>
    <property type="match status" value="1"/>
</dbReference>
<reference evidence="1 2" key="1">
    <citation type="submission" date="2017-09" db="EMBL/GenBank/DDBJ databases">
        <authorList>
            <person name="Ehlers B."/>
            <person name="Leendertz F.H."/>
        </authorList>
    </citation>
    <scope>NUCLEOTIDE SEQUENCE [LARGE SCALE GENOMIC DNA]</scope>
    <source>
        <strain evidence="1 2">DSM 46844</strain>
    </source>
</reference>
<gene>
    <name evidence="1" type="ORF">SAMN06893097_1011044</name>
</gene>
<evidence type="ECO:0000313" key="1">
    <source>
        <dbReference type="EMBL" id="SNX95236.1"/>
    </source>
</evidence>
<dbReference type="Gene3D" id="2.30.110.10">
    <property type="entry name" value="Electron Transport, Fmn-binding Protein, Chain A"/>
    <property type="match status" value="1"/>
</dbReference>
<protein>
    <submittedName>
        <fullName evidence="1">Nitroimidazol reductase NimA, pyridoxamine 5'-phosphate oxidase superfamily</fullName>
    </submittedName>
</protein>
<dbReference type="OrthoDB" id="7062584at2"/>
<organism evidence="1 2">
    <name type="scientific">Geodermatophilus sabuli</name>
    <dbReference type="NCBI Taxonomy" id="1564158"/>
    <lineage>
        <taxon>Bacteria</taxon>
        <taxon>Bacillati</taxon>
        <taxon>Actinomycetota</taxon>
        <taxon>Actinomycetes</taxon>
        <taxon>Geodermatophilales</taxon>
        <taxon>Geodermatophilaceae</taxon>
        <taxon>Geodermatophilus</taxon>
    </lineage>
</organism>
<sequence>MTDASLEEIPTDECYRLLATQEIGRLGVNAEHHPLIFPVNFALDGTTIVIRTRAGTKLAAAEHANVTFEVDEIDRRTRSGWSVLVRGQAEEVGGEHRADLVARTHATGVEPWAPGDAGHWLRLIPHDVTGRRIVPGELPPAVDPRAYL</sequence>
<accession>A0A285EAW3</accession>
<dbReference type="AlphaFoldDB" id="A0A285EAW3"/>
<dbReference type="Pfam" id="PF12900">
    <property type="entry name" value="Pyridox_ox_2"/>
    <property type="match status" value="1"/>
</dbReference>
<dbReference type="Proteomes" id="UP000219514">
    <property type="component" value="Unassembled WGS sequence"/>
</dbReference>
<dbReference type="EMBL" id="OBDO01000001">
    <property type="protein sequence ID" value="SNX95236.1"/>
    <property type="molecule type" value="Genomic_DNA"/>
</dbReference>
<proteinExistence type="predicted"/>
<name>A0A285EAW3_9ACTN</name>
<keyword evidence="2" id="KW-1185">Reference proteome</keyword>
<dbReference type="RefSeq" id="WP_097204888.1">
    <property type="nucleotide sequence ID" value="NZ_JACHXB010000001.1"/>
</dbReference>
<dbReference type="InterPro" id="IPR024747">
    <property type="entry name" value="Pyridox_Oxase-rel"/>
</dbReference>
<dbReference type="InterPro" id="IPR012349">
    <property type="entry name" value="Split_barrel_FMN-bd"/>
</dbReference>